<dbReference type="AlphaFoldDB" id="A0A0A9E4V1"/>
<sequence length="53" mass="6198">MQDHCFAKMTHHEHFDLWSLAAYEMVMFPSQVQAVSFLIHSEICSLYCQCCSL</sequence>
<accession>A0A0A9E4V1</accession>
<proteinExistence type="predicted"/>
<protein>
    <submittedName>
        <fullName evidence="1">Uncharacterized protein</fullName>
    </submittedName>
</protein>
<organism evidence="1">
    <name type="scientific">Arundo donax</name>
    <name type="common">Giant reed</name>
    <name type="synonym">Donax arundinaceus</name>
    <dbReference type="NCBI Taxonomy" id="35708"/>
    <lineage>
        <taxon>Eukaryota</taxon>
        <taxon>Viridiplantae</taxon>
        <taxon>Streptophyta</taxon>
        <taxon>Embryophyta</taxon>
        <taxon>Tracheophyta</taxon>
        <taxon>Spermatophyta</taxon>
        <taxon>Magnoliopsida</taxon>
        <taxon>Liliopsida</taxon>
        <taxon>Poales</taxon>
        <taxon>Poaceae</taxon>
        <taxon>PACMAD clade</taxon>
        <taxon>Arundinoideae</taxon>
        <taxon>Arundineae</taxon>
        <taxon>Arundo</taxon>
    </lineage>
</organism>
<dbReference type="EMBL" id="GBRH01202814">
    <property type="protein sequence ID" value="JAD95081.1"/>
    <property type="molecule type" value="Transcribed_RNA"/>
</dbReference>
<reference evidence="1" key="2">
    <citation type="journal article" date="2015" name="Data Brief">
        <title>Shoot transcriptome of the giant reed, Arundo donax.</title>
        <authorList>
            <person name="Barrero R.A."/>
            <person name="Guerrero F.D."/>
            <person name="Moolhuijzen P."/>
            <person name="Goolsby J.A."/>
            <person name="Tidwell J."/>
            <person name="Bellgard S.E."/>
            <person name="Bellgard M.I."/>
        </authorList>
    </citation>
    <scope>NUCLEOTIDE SEQUENCE</scope>
    <source>
        <tissue evidence="1">Shoot tissue taken approximately 20 cm above the soil surface</tissue>
    </source>
</reference>
<name>A0A0A9E4V1_ARUDO</name>
<evidence type="ECO:0000313" key="1">
    <source>
        <dbReference type="EMBL" id="JAD95081.1"/>
    </source>
</evidence>
<reference evidence="1" key="1">
    <citation type="submission" date="2014-09" db="EMBL/GenBank/DDBJ databases">
        <authorList>
            <person name="Magalhaes I.L.F."/>
            <person name="Oliveira U."/>
            <person name="Santos F.R."/>
            <person name="Vidigal T.H.D.A."/>
            <person name="Brescovit A.D."/>
            <person name="Santos A.J."/>
        </authorList>
    </citation>
    <scope>NUCLEOTIDE SEQUENCE</scope>
    <source>
        <tissue evidence="1">Shoot tissue taken approximately 20 cm above the soil surface</tissue>
    </source>
</reference>